<evidence type="ECO:0000313" key="1">
    <source>
        <dbReference type="EMBL" id="KAG5641629.1"/>
    </source>
</evidence>
<dbReference type="OrthoDB" id="2909228at2759"/>
<reference evidence="1" key="1">
    <citation type="submission" date="2020-07" db="EMBL/GenBank/DDBJ databases">
        <authorList>
            <person name="Nieuwenhuis M."/>
            <person name="Van De Peppel L.J.J."/>
        </authorList>
    </citation>
    <scope>NUCLEOTIDE SEQUENCE</scope>
    <source>
        <strain evidence="1">AP01</strain>
        <tissue evidence="1">Mycelium</tissue>
    </source>
</reference>
<evidence type="ECO:0008006" key="3">
    <source>
        <dbReference type="Google" id="ProtNLM"/>
    </source>
</evidence>
<reference evidence="1" key="2">
    <citation type="submission" date="2021-10" db="EMBL/GenBank/DDBJ databases">
        <title>Phylogenomics reveals ancestral predisposition of the termite-cultivated fungus Termitomyces towards a domesticated lifestyle.</title>
        <authorList>
            <person name="Auxier B."/>
            <person name="Grum-Grzhimaylo A."/>
            <person name="Cardenas M.E."/>
            <person name="Lodge J.D."/>
            <person name="Laessoe T."/>
            <person name="Pedersen O."/>
            <person name="Smith M.E."/>
            <person name="Kuyper T.W."/>
            <person name="Franco-Molano E.A."/>
            <person name="Baroni T.J."/>
            <person name="Aanen D.K."/>
        </authorList>
    </citation>
    <scope>NUCLEOTIDE SEQUENCE</scope>
    <source>
        <strain evidence="1">AP01</strain>
        <tissue evidence="1">Mycelium</tissue>
    </source>
</reference>
<organism evidence="1 2">
    <name type="scientific">Asterophora parasitica</name>
    <dbReference type="NCBI Taxonomy" id="117018"/>
    <lineage>
        <taxon>Eukaryota</taxon>
        <taxon>Fungi</taxon>
        <taxon>Dikarya</taxon>
        <taxon>Basidiomycota</taxon>
        <taxon>Agaricomycotina</taxon>
        <taxon>Agaricomycetes</taxon>
        <taxon>Agaricomycetidae</taxon>
        <taxon>Agaricales</taxon>
        <taxon>Tricholomatineae</taxon>
        <taxon>Lyophyllaceae</taxon>
        <taxon>Asterophora</taxon>
    </lineage>
</organism>
<dbReference type="AlphaFoldDB" id="A0A9P7G2K2"/>
<proteinExistence type="predicted"/>
<dbReference type="Gene3D" id="3.80.10.10">
    <property type="entry name" value="Ribonuclease Inhibitor"/>
    <property type="match status" value="1"/>
</dbReference>
<keyword evidence="2" id="KW-1185">Reference proteome</keyword>
<dbReference type="EMBL" id="JABCKV010000277">
    <property type="protein sequence ID" value="KAG5641629.1"/>
    <property type="molecule type" value="Genomic_DNA"/>
</dbReference>
<comment type="caution">
    <text evidence="1">The sequence shown here is derived from an EMBL/GenBank/DDBJ whole genome shotgun (WGS) entry which is preliminary data.</text>
</comment>
<dbReference type="InterPro" id="IPR032675">
    <property type="entry name" value="LRR_dom_sf"/>
</dbReference>
<accession>A0A9P7G2K2</accession>
<dbReference type="SUPFAM" id="SSF81383">
    <property type="entry name" value="F-box domain"/>
    <property type="match status" value="1"/>
</dbReference>
<dbReference type="Gene3D" id="1.20.1280.50">
    <property type="match status" value="1"/>
</dbReference>
<protein>
    <recommendedName>
        <fullName evidence="3">F-box domain-containing protein</fullName>
    </recommendedName>
</protein>
<dbReference type="InterPro" id="IPR036047">
    <property type="entry name" value="F-box-like_dom_sf"/>
</dbReference>
<gene>
    <name evidence="1" type="ORF">DXG03_004565</name>
</gene>
<dbReference type="Proteomes" id="UP000775547">
    <property type="component" value="Unassembled WGS sequence"/>
</dbReference>
<evidence type="ECO:0000313" key="2">
    <source>
        <dbReference type="Proteomes" id="UP000775547"/>
    </source>
</evidence>
<sequence length="489" mass="55266">MSIGVLEDLSSSQQCVVDDPRLQLLELESEIARVEALLAKLVQKRVPLKRKINRRFASMLSLPVELCSEIFSTCFPPTWETEGASSPLLLGQVCTAWRNLAWSMPWLWNTVFLSSTRPTSAHAQLLEEWIARSANLPLSIHLKLKIDNAAVSMRNVTHIMDTVARCSKRWRTINFDVPFFFPADPYVSNLIPTKFPMLMSATIRVNHISSPVNVFLAAPQLQDVQLLGFPRNSFDLLWDHITRLRLNPTTVQQCLELLGAAQNLTHCIFEDITRSDVVNPTPIHAPNLQSLEIISFTQTPISELLDALRIPNVLDLSFHVTGNTFPHWSFISLVVRSSCILKRLSLNAVRITEWQLWECLQAVPYLLSLRLINLERISNDTIRALNPQNHTMLGLQQYLLPMLRELIYVGKLEVDFLAMANTLYSRWMCVGSDGMGSADKVMQLQSFKFTTSAPAAPFGGDDMLQLAHMQQLVKEGMNISLTTCEGTWI</sequence>
<name>A0A9P7G2K2_9AGAR</name>